<sequence length="68" mass="7858">MDVKPELYKVKESYGYFLSLVVNALKRQTLNASCRGKSDLAILEQGLEKKFPETLSFEKEMRLYITVP</sequence>
<gene>
    <name evidence="1" type="ORF">LEP1GSC123_0476</name>
</gene>
<organism evidence="1 2">
    <name type="scientific">Leptospira borgpetersenii str. 200701203</name>
    <dbReference type="NCBI Taxonomy" id="1193007"/>
    <lineage>
        <taxon>Bacteria</taxon>
        <taxon>Pseudomonadati</taxon>
        <taxon>Spirochaetota</taxon>
        <taxon>Spirochaetia</taxon>
        <taxon>Leptospirales</taxon>
        <taxon>Leptospiraceae</taxon>
        <taxon>Leptospira</taxon>
    </lineage>
</organism>
<reference evidence="1 2" key="1">
    <citation type="submission" date="2013-01" db="EMBL/GenBank/DDBJ databases">
        <authorList>
            <person name="Harkins D.M."/>
            <person name="Durkin A.S."/>
            <person name="Brinkac L.M."/>
            <person name="Haft D.H."/>
            <person name="Selengut J.D."/>
            <person name="Sanka R."/>
            <person name="DePew J."/>
            <person name="Purushe J."/>
            <person name="Picardeau M."/>
            <person name="Werts C."/>
            <person name="Goarant C."/>
            <person name="Vinetz J.M."/>
            <person name="Sutton G.G."/>
            <person name="Nierman W.C."/>
            <person name="Fouts D.E."/>
        </authorList>
    </citation>
    <scope>NUCLEOTIDE SEQUENCE [LARGE SCALE GENOMIC DNA]</scope>
    <source>
        <strain evidence="1 2">200701203</strain>
    </source>
</reference>
<name>M3FJ38_LEPBO</name>
<evidence type="ECO:0000313" key="1">
    <source>
        <dbReference type="EMBL" id="EMG01848.1"/>
    </source>
</evidence>
<accession>M3FJ38</accession>
<dbReference type="BioCyc" id="LBOR1193007:G11KN-588-MONOMER"/>
<protein>
    <submittedName>
        <fullName evidence="1">Uncharacterized protein</fullName>
    </submittedName>
</protein>
<evidence type="ECO:0000313" key="2">
    <source>
        <dbReference type="Proteomes" id="UP000011783"/>
    </source>
</evidence>
<proteinExistence type="predicted"/>
<comment type="caution">
    <text evidence="1">The sequence shown here is derived from an EMBL/GenBank/DDBJ whole genome shotgun (WGS) entry which is preliminary data.</text>
</comment>
<dbReference type="EMBL" id="AKWO02000010">
    <property type="protein sequence ID" value="EMG01848.1"/>
    <property type="molecule type" value="Genomic_DNA"/>
</dbReference>
<dbReference type="Proteomes" id="UP000011783">
    <property type="component" value="Unassembled WGS sequence"/>
</dbReference>
<dbReference type="AlphaFoldDB" id="M3FJ38"/>